<evidence type="ECO:0000256" key="3">
    <source>
        <dbReference type="ARBA" id="ARBA00022435"/>
    </source>
</evidence>
<dbReference type="Pfam" id="PF20659">
    <property type="entry name" value="MS_C"/>
    <property type="match status" value="1"/>
</dbReference>
<evidence type="ECO:0000256" key="5">
    <source>
        <dbReference type="ARBA" id="ARBA00022679"/>
    </source>
</evidence>
<dbReference type="PANTHER" id="PTHR42902">
    <property type="entry name" value="MALATE SYNTHASE"/>
    <property type="match status" value="1"/>
</dbReference>
<dbReference type="GO" id="GO:0006099">
    <property type="term" value="P:tricarboxylic acid cycle"/>
    <property type="evidence" value="ECO:0007669"/>
    <property type="project" value="UniProtKB-KW"/>
</dbReference>
<dbReference type="InterPro" id="IPR044856">
    <property type="entry name" value="Malate_synth_C_sf"/>
</dbReference>
<keyword evidence="4" id="KW-0816">Tricarboxylic acid cycle</keyword>
<dbReference type="InterPro" id="IPR048356">
    <property type="entry name" value="MS_N"/>
</dbReference>
<dbReference type="KEGG" id="mph:MLP_45780"/>
<dbReference type="GO" id="GO:0005737">
    <property type="term" value="C:cytoplasm"/>
    <property type="evidence" value="ECO:0007669"/>
    <property type="project" value="TreeGrafter"/>
</dbReference>
<protein>
    <recommendedName>
        <fullName evidence="7">Malate synthase</fullName>
        <ecNumber evidence="2">2.3.3.9</ecNumber>
    </recommendedName>
</protein>
<dbReference type="InterPro" id="IPR006252">
    <property type="entry name" value="Malate_synthA"/>
</dbReference>
<dbReference type="InterPro" id="IPR046363">
    <property type="entry name" value="MS_N_TIM-barrel_dom"/>
</dbReference>
<dbReference type="InterPro" id="IPR001465">
    <property type="entry name" value="Malate_synthase_TIM"/>
</dbReference>
<dbReference type="InterPro" id="IPR048355">
    <property type="entry name" value="MS_C"/>
</dbReference>
<dbReference type="GO" id="GO:0004474">
    <property type="term" value="F:malate synthase activity"/>
    <property type="evidence" value="ECO:0007669"/>
    <property type="project" value="UniProtKB-EC"/>
</dbReference>
<feature type="domain" description="Malate synthase C-terminal" evidence="11">
    <location>
        <begin position="424"/>
        <end position="538"/>
    </location>
</feature>
<dbReference type="FunFam" id="3.20.20.360:FF:000001">
    <property type="entry name" value="Malate synthase"/>
    <property type="match status" value="1"/>
</dbReference>
<keyword evidence="5 12" id="KW-0808">Transferase</keyword>
<dbReference type="RefSeq" id="WP_013865425.1">
    <property type="nucleotide sequence ID" value="NC_015635.1"/>
</dbReference>
<evidence type="ECO:0000259" key="10">
    <source>
        <dbReference type="Pfam" id="PF20656"/>
    </source>
</evidence>
<dbReference type="HOGENOM" id="CLU_018928_3_0_11"/>
<dbReference type="GO" id="GO:0006097">
    <property type="term" value="P:glyoxylate cycle"/>
    <property type="evidence" value="ECO:0007669"/>
    <property type="project" value="UniProtKB-KW"/>
</dbReference>
<dbReference type="Proteomes" id="UP000007947">
    <property type="component" value="Chromosome"/>
</dbReference>
<evidence type="ECO:0000313" key="12">
    <source>
        <dbReference type="EMBL" id="BAK37592.1"/>
    </source>
</evidence>
<dbReference type="PIRSF" id="PIRSF001363">
    <property type="entry name" value="Malate_synth"/>
    <property type="match status" value="1"/>
</dbReference>
<name>F5XE44_MICPN</name>
<dbReference type="Gene3D" id="1.20.1220.12">
    <property type="entry name" value="Malate synthase, domain III"/>
    <property type="match status" value="1"/>
</dbReference>
<dbReference type="EMBL" id="AP012204">
    <property type="protein sequence ID" value="BAK37592.1"/>
    <property type="molecule type" value="Genomic_DNA"/>
</dbReference>
<dbReference type="OrthoDB" id="9768429at2"/>
<feature type="domain" description="Malate synthase TIM barrel" evidence="9">
    <location>
        <begin position="170"/>
        <end position="413"/>
    </location>
</feature>
<feature type="domain" description="Malate synthase N-terminal" evidence="10">
    <location>
        <begin position="22"/>
        <end position="78"/>
    </location>
</feature>
<sequence length="548" mass="61284">MTITSEPPTRTVPNRPPAARLTVLGAHQPRFGEILTPGAVDFIAGLHHQFGSRRAELLDRRRRRQAGDNSFDFLPETAELRADPSWQVAPPAPGLEDRRCEITGPPTRKMTIGALNSGAKVWMADFEDATSPTWFNLIDGQLNLYDAVRRQIDFTDDSGRRHELKEQVATIMVRPRGWHLSEEHLRMDGQPIGGAFVDFGLHFYHNALTLIASGRGPYFYLPKLESHLEARLWHDVFAWSERTLGIPPGTVRATCLIETFPAVFEMTEILSELRSYSAGLNAGRWDYIFSAIKSFAGDPTMVLPDRDKITMTVPFMRSYAELLVRTCHERGAHAIGGMAAFVPSSASPEVTRRALEKTRADKTREARDGFDGSWVAHPGLVDTCTTVFDLELGERPHQISRRRDDVLVSAADLADLRGLPGGVTLPGVRTNLRVSLTYLCSWVLGRGAVAIDHLMEDAATVEISRMQLWQWIRHGAYTVSHERVTRDLVAGMLAEEAGRLRAETPDRDRWALEAARDIVAYGCLRAEFPAFLTEYGYSRYLVHRATAA</sequence>
<comment type="similarity">
    <text evidence="1">Belongs to the malate synthase family.</text>
</comment>
<evidence type="ECO:0000256" key="6">
    <source>
        <dbReference type="ARBA" id="ARBA00047918"/>
    </source>
</evidence>
<organism evidence="12 13">
    <name type="scientific">Microlunatus phosphovorus (strain ATCC 700054 / DSM 10555 / JCM 9379 / NBRC 101784 / NCIMB 13414 / VKM Ac-1990 / NM-1)</name>
    <dbReference type="NCBI Taxonomy" id="1032480"/>
    <lineage>
        <taxon>Bacteria</taxon>
        <taxon>Bacillati</taxon>
        <taxon>Actinomycetota</taxon>
        <taxon>Actinomycetes</taxon>
        <taxon>Propionibacteriales</taxon>
        <taxon>Propionibacteriaceae</taxon>
        <taxon>Microlunatus</taxon>
    </lineage>
</organism>
<reference evidence="12 13" key="1">
    <citation type="submission" date="2011-05" db="EMBL/GenBank/DDBJ databases">
        <title>Whole genome sequence of Microlunatus phosphovorus NM-1.</title>
        <authorList>
            <person name="Hosoyama A."/>
            <person name="Sasaki K."/>
            <person name="Harada T."/>
            <person name="Igarashi R."/>
            <person name="Kawakoshi A."/>
            <person name="Sasagawa M."/>
            <person name="Fukada J."/>
            <person name="Nakamura S."/>
            <person name="Katano Y."/>
            <person name="Hanada S."/>
            <person name="Kamagata Y."/>
            <person name="Nakamura N."/>
            <person name="Yamazaki S."/>
            <person name="Fujita N."/>
        </authorList>
    </citation>
    <scope>NUCLEOTIDE SEQUENCE [LARGE SCALE GENOMIC DNA]</scope>
    <source>
        <strain evidence="13">ATCC 700054 / DSM 10555 / JCM 9379 / NBRC 101784 / NCIMB 13414 / VKM Ac-1990 / NM-1</strain>
    </source>
</reference>
<evidence type="ECO:0000313" key="13">
    <source>
        <dbReference type="Proteomes" id="UP000007947"/>
    </source>
</evidence>
<evidence type="ECO:0000256" key="4">
    <source>
        <dbReference type="ARBA" id="ARBA00022532"/>
    </source>
</evidence>
<dbReference type="EC" id="2.3.3.9" evidence="2"/>
<comment type="catalytic activity">
    <reaction evidence="6">
        <text>glyoxylate + acetyl-CoA + H2O = (S)-malate + CoA + H(+)</text>
        <dbReference type="Rhea" id="RHEA:18181"/>
        <dbReference type="ChEBI" id="CHEBI:15377"/>
        <dbReference type="ChEBI" id="CHEBI:15378"/>
        <dbReference type="ChEBI" id="CHEBI:15589"/>
        <dbReference type="ChEBI" id="CHEBI:36655"/>
        <dbReference type="ChEBI" id="CHEBI:57287"/>
        <dbReference type="ChEBI" id="CHEBI:57288"/>
        <dbReference type="EC" id="2.3.3.9"/>
    </reaction>
</comment>
<dbReference type="STRING" id="1032480.MLP_45780"/>
<dbReference type="CDD" id="cd00727">
    <property type="entry name" value="malate_synt_A"/>
    <property type="match status" value="1"/>
</dbReference>
<feature type="active site" description="Proton donor" evidence="8">
    <location>
        <position position="457"/>
    </location>
</feature>
<evidence type="ECO:0000256" key="7">
    <source>
        <dbReference type="ARBA" id="ARBA00068441"/>
    </source>
</evidence>
<feature type="active site" description="Proton acceptor" evidence="8">
    <location>
        <position position="174"/>
    </location>
</feature>
<dbReference type="Pfam" id="PF01274">
    <property type="entry name" value="MS_TIM-barrel"/>
    <property type="match status" value="1"/>
</dbReference>
<evidence type="ECO:0000259" key="11">
    <source>
        <dbReference type="Pfam" id="PF20659"/>
    </source>
</evidence>
<dbReference type="eggNOG" id="COG2225">
    <property type="taxonomic scope" value="Bacteria"/>
</dbReference>
<proteinExistence type="inferred from homology"/>
<dbReference type="PANTHER" id="PTHR42902:SF1">
    <property type="entry name" value="MALATE SYNTHASE 1-RELATED"/>
    <property type="match status" value="1"/>
</dbReference>
<dbReference type="InterPro" id="IPR011076">
    <property type="entry name" value="Malate_synth_sf"/>
</dbReference>
<keyword evidence="12" id="KW-0012">Acyltransferase</keyword>
<dbReference type="NCBIfam" id="TIGR01344">
    <property type="entry name" value="malate_syn_A"/>
    <property type="match status" value="1"/>
</dbReference>
<accession>F5XE44</accession>
<dbReference type="Pfam" id="PF20656">
    <property type="entry name" value="MS_N"/>
    <property type="match status" value="1"/>
</dbReference>
<evidence type="ECO:0000259" key="9">
    <source>
        <dbReference type="Pfam" id="PF01274"/>
    </source>
</evidence>
<evidence type="ECO:0000256" key="8">
    <source>
        <dbReference type="PIRSR" id="PIRSR001363-1"/>
    </source>
</evidence>
<keyword evidence="13" id="KW-1185">Reference proteome</keyword>
<evidence type="ECO:0000256" key="2">
    <source>
        <dbReference type="ARBA" id="ARBA00012636"/>
    </source>
</evidence>
<gene>
    <name evidence="12" type="primary">aceB</name>
    <name evidence="12" type="ordered locus">MLP_45780</name>
</gene>
<keyword evidence="3" id="KW-0329">Glyoxylate bypass</keyword>
<dbReference type="AlphaFoldDB" id="F5XE44"/>
<dbReference type="Gene3D" id="3.20.20.360">
    <property type="entry name" value="Malate synthase, domain 3"/>
    <property type="match status" value="1"/>
</dbReference>
<dbReference type="FunFam" id="1.20.1220.12:FF:000001">
    <property type="entry name" value="Malate synthase"/>
    <property type="match status" value="1"/>
</dbReference>
<dbReference type="SUPFAM" id="SSF51645">
    <property type="entry name" value="Malate synthase G"/>
    <property type="match status" value="1"/>
</dbReference>
<evidence type="ECO:0000256" key="1">
    <source>
        <dbReference type="ARBA" id="ARBA00006394"/>
    </source>
</evidence>